<proteinExistence type="predicted"/>
<accession>A0ABD2P2M8</accession>
<dbReference type="EMBL" id="JABFTP020000165">
    <property type="protein sequence ID" value="KAL3285123.1"/>
    <property type="molecule type" value="Genomic_DNA"/>
</dbReference>
<dbReference type="AlphaFoldDB" id="A0ABD2P2M8"/>
<evidence type="ECO:0000313" key="2">
    <source>
        <dbReference type="EMBL" id="KAL3285123.1"/>
    </source>
</evidence>
<organism evidence="2 3">
    <name type="scientific">Cryptolaemus montrouzieri</name>
    <dbReference type="NCBI Taxonomy" id="559131"/>
    <lineage>
        <taxon>Eukaryota</taxon>
        <taxon>Metazoa</taxon>
        <taxon>Ecdysozoa</taxon>
        <taxon>Arthropoda</taxon>
        <taxon>Hexapoda</taxon>
        <taxon>Insecta</taxon>
        <taxon>Pterygota</taxon>
        <taxon>Neoptera</taxon>
        <taxon>Endopterygota</taxon>
        <taxon>Coleoptera</taxon>
        <taxon>Polyphaga</taxon>
        <taxon>Cucujiformia</taxon>
        <taxon>Coccinelloidea</taxon>
        <taxon>Coccinellidae</taxon>
        <taxon>Scymninae</taxon>
        <taxon>Scymnini</taxon>
        <taxon>Cryptolaemus</taxon>
    </lineage>
</organism>
<comment type="caution">
    <text evidence="2">The sequence shown here is derived from an EMBL/GenBank/DDBJ whole genome shotgun (WGS) entry which is preliminary data.</text>
</comment>
<name>A0ABD2P2M8_9CUCU</name>
<protein>
    <submittedName>
        <fullName evidence="2">Uncharacterized protein</fullName>
    </submittedName>
</protein>
<sequence>MKVHLLLIGILFFVAAFREYYCIQCVWCLSDGGIDDACRLGTDRLQICEGKMCYSYMYDLKYGDRYRQTYIRGCTKPQNNECGAMGTENCTLCTDKDFCNNLEMPTRGERSEN</sequence>
<dbReference type="Proteomes" id="UP001516400">
    <property type="component" value="Unassembled WGS sequence"/>
</dbReference>
<keyword evidence="1" id="KW-0732">Signal</keyword>
<evidence type="ECO:0000256" key="1">
    <source>
        <dbReference type="SAM" id="SignalP"/>
    </source>
</evidence>
<reference evidence="2 3" key="1">
    <citation type="journal article" date="2021" name="BMC Biol.">
        <title>Horizontally acquired antibacterial genes associated with adaptive radiation of ladybird beetles.</title>
        <authorList>
            <person name="Li H.S."/>
            <person name="Tang X.F."/>
            <person name="Huang Y.H."/>
            <person name="Xu Z.Y."/>
            <person name="Chen M.L."/>
            <person name="Du X.Y."/>
            <person name="Qiu B.Y."/>
            <person name="Chen P.T."/>
            <person name="Zhang W."/>
            <person name="Slipinski A."/>
            <person name="Escalona H.E."/>
            <person name="Waterhouse R.M."/>
            <person name="Zwick A."/>
            <person name="Pang H."/>
        </authorList>
    </citation>
    <scope>NUCLEOTIDE SEQUENCE [LARGE SCALE GENOMIC DNA]</scope>
    <source>
        <strain evidence="2">SYSU2018</strain>
    </source>
</reference>
<keyword evidence="3" id="KW-1185">Reference proteome</keyword>
<evidence type="ECO:0000313" key="3">
    <source>
        <dbReference type="Proteomes" id="UP001516400"/>
    </source>
</evidence>
<feature type="chain" id="PRO_5044869483" evidence="1">
    <location>
        <begin position="17"/>
        <end position="113"/>
    </location>
</feature>
<feature type="signal peptide" evidence="1">
    <location>
        <begin position="1"/>
        <end position="16"/>
    </location>
</feature>
<gene>
    <name evidence="2" type="ORF">HHI36_019247</name>
</gene>